<evidence type="ECO:0000313" key="4">
    <source>
        <dbReference type="Proteomes" id="UP000325598"/>
    </source>
</evidence>
<proteinExistence type="predicted"/>
<evidence type="ECO:0000313" key="3">
    <source>
        <dbReference type="EMBL" id="GES33154.1"/>
    </source>
</evidence>
<dbReference type="Proteomes" id="UP000325598">
    <property type="component" value="Unassembled WGS sequence"/>
</dbReference>
<gene>
    <name evidence="3" type="ORF">San01_56420</name>
</gene>
<dbReference type="InterPro" id="IPR009061">
    <property type="entry name" value="DNA-bd_dom_put_sf"/>
</dbReference>
<comment type="caution">
    <text evidence="3">The sequence shown here is derived from an EMBL/GenBank/DDBJ whole genome shotgun (WGS) entry which is preliminary data.</text>
</comment>
<dbReference type="CDD" id="cd04780">
    <property type="entry name" value="HTH_MerR-like_sg5"/>
    <property type="match status" value="1"/>
</dbReference>
<dbReference type="GO" id="GO:0003700">
    <property type="term" value="F:DNA-binding transcription factor activity"/>
    <property type="evidence" value="ECO:0007669"/>
    <property type="project" value="InterPro"/>
</dbReference>
<feature type="domain" description="HTH merR-type" evidence="2">
    <location>
        <begin position="1"/>
        <end position="70"/>
    </location>
</feature>
<dbReference type="Pfam" id="PF13411">
    <property type="entry name" value="MerR_1"/>
    <property type="match status" value="1"/>
</dbReference>
<dbReference type="Gene3D" id="1.10.1660.10">
    <property type="match status" value="1"/>
</dbReference>
<name>A0A5J4LKW1_9ACTN</name>
<evidence type="ECO:0000256" key="1">
    <source>
        <dbReference type="ARBA" id="ARBA00023125"/>
    </source>
</evidence>
<accession>A0A5J4LKW1</accession>
<dbReference type="SMART" id="SM00422">
    <property type="entry name" value="HTH_MERR"/>
    <property type="match status" value="1"/>
</dbReference>
<dbReference type="PANTHER" id="PTHR30204">
    <property type="entry name" value="REDOX-CYCLING DRUG-SENSING TRANSCRIPTIONAL ACTIVATOR SOXR"/>
    <property type="match status" value="1"/>
</dbReference>
<protein>
    <submittedName>
        <fullName evidence="3">MerR family transcriptional regulator</fullName>
    </submittedName>
</protein>
<keyword evidence="4" id="KW-1185">Reference proteome</keyword>
<dbReference type="AlphaFoldDB" id="A0A5J4LKW1"/>
<dbReference type="GO" id="GO:0003677">
    <property type="term" value="F:DNA binding"/>
    <property type="evidence" value="ECO:0007669"/>
    <property type="project" value="UniProtKB-KW"/>
</dbReference>
<keyword evidence="1" id="KW-0238">DNA-binding</keyword>
<dbReference type="PROSITE" id="PS50937">
    <property type="entry name" value="HTH_MERR_2"/>
    <property type="match status" value="1"/>
</dbReference>
<evidence type="ECO:0000259" key="2">
    <source>
        <dbReference type="PROSITE" id="PS50937"/>
    </source>
</evidence>
<dbReference type="GeneID" id="96754831"/>
<dbReference type="SUPFAM" id="SSF46955">
    <property type="entry name" value="Putative DNA-binding domain"/>
    <property type="match status" value="1"/>
</dbReference>
<dbReference type="PANTHER" id="PTHR30204:SF98">
    <property type="entry name" value="HTH-TYPE TRANSCRIPTIONAL REGULATOR ADHR"/>
    <property type="match status" value="1"/>
</dbReference>
<dbReference type="PRINTS" id="PR00040">
    <property type="entry name" value="HTHMERR"/>
</dbReference>
<reference evidence="3 4" key="1">
    <citation type="submission" date="2019-10" db="EMBL/GenBank/DDBJ databases">
        <title>Whole genome shotgun sequence of Streptomyces angustmyceticus NBRC 3934.</title>
        <authorList>
            <person name="Hosoyama A."/>
            <person name="Ichikawa N."/>
            <person name="Kimura A."/>
            <person name="Kitahashi Y."/>
            <person name="Komaki H."/>
            <person name="Uohara A."/>
        </authorList>
    </citation>
    <scope>NUCLEOTIDE SEQUENCE [LARGE SCALE GENOMIC DNA]</scope>
    <source>
        <strain evidence="3 4">NBRC 3934</strain>
    </source>
</reference>
<dbReference type="InterPro" id="IPR047057">
    <property type="entry name" value="MerR_fam"/>
</dbReference>
<dbReference type="RefSeq" id="WP_086718297.1">
    <property type="nucleotide sequence ID" value="NZ_BLAG01000017.1"/>
</dbReference>
<dbReference type="EMBL" id="BLAG01000017">
    <property type="protein sequence ID" value="GES33154.1"/>
    <property type="molecule type" value="Genomic_DNA"/>
</dbReference>
<dbReference type="OrthoDB" id="5242095at2"/>
<organism evidence="3 4">
    <name type="scientific">Streptomyces angustmyceticus</name>
    <dbReference type="NCBI Taxonomy" id="285578"/>
    <lineage>
        <taxon>Bacteria</taxon>
        <taxon>Bacillati</taxon>
        <taxon>Actinomycetota</taxon>
        <taxon>Actinomycetes</taxon>
        <taxon>Kitasatosporales</taxon>
        <taxon>Streptomycetaceae</taxon>
        <taxon>Streptomyces</taxon>
    </lineage>
</organism>
<sequence length="213" mass="22915">MRIGELARRTGVPVPSIKYYTREGMLPPGERISPNQVQYAESHIRRLKLIRALTEVGGLSIAAAAEVLAGIDSPGSTPHGMLGTAQAAVSKVAAERGTDEMWECAEREVAELVRRHDWAVRPENPGWRTLVQVVVAYHELDQGELLGLLDRYAQAAGSLAAAELAAFDGVPSLDAQIEGAVLGTVLGDAAMAALRRIAQEDVSRRVRERSQTG</sequence>
<dbReference type="InterPro" id="IPR000551">
    <property type="entry name" value="MerR-type_HTH_dom"/>
</dbReference>